<sequence length="65" mass="7207">ITFRPSTDICFKCGLSGHWARDCFASPNPGMKSWHGLTSRRSVPQKGDNAPMNNVSSPWRSGQRS</sequence>
<reference evidence="4" key="2">
    <citation type="submission" date="2025-09" db="UniProtKB">
        <authorList>
            <consortium name="Ensembl"/>
        </authorList>
    </citation>
    <scope>IDENTIFICATION</scope>
</reference>
<dbReference type="Ensembl" id="ENSFHET00000013107.1">
    <property type="protein sequence ID" value="ENSFHEP00000001899.1"/>
    <property type="gene ID" value="ENSFHEG00000002661.1"/>
</dbReference>
<dbReference type="Proteomes" id="UP000265000">
    <property type="component" value="Unplaced"/>
</dbReference>
<evidence type="ECO:0000256" key="1">
    <source>
        <dbReference type="PROSITE-ProRule" id="PRU00047"/>
    </source>
</evidence>
<organism evidence="4 5">
    <name type="scientific">Fundulus heteroclitus</name>
    <name type="common">Killifish</name>
    <name type="synonym">Mummichog</name>
    <dbReference type="NCBI Taxonomy" id="8078"/>
    <lineage>
        <taxon>Eukaryota</taxon>
        <taxon>Metazoa</taxon>
        <taxon>Chordata</taxon>
        <taxon>Craniata</taxon>
        <taxon>Vertebrata</taxon>
        <taxon>Euteleostomi</taxon>
        <taxon>Actinopterygii</taxon>
        <taxon>Neopterygii</taxon>
        <taxon>Teleostei</taxon>
        <taxon>Neoteleostei</taxon>
        <taxon>Acanthomorphata</taxon>
        <taxon>Ovalentaria</taxon>
        <taxon>Atherinomorphae</taxon>
        <taxon>Cyprinodontiformes</taxon>
        <taxon>Fundulidae</taxon>
        <taxon>Fundulus</taxon>
    </lineage>
</organism>
<dbReference type="Gene3D" id="4.10.60.10">
    <property type="entry name" value="Zinc finger, CCHC-type"/>
    <property type="match status" value="1"/>
</dbReference>
<accession>A0A3Q2NRX5</accession>
<protein>
    <recommendedName>
        <fullName evidence="3">CCHC-type domain-containing protein</fullName>
    </recommendedName>
</protein>
<keyword evidence="5" id="KW-1185">Reference proteome</keyword>
<dbReference type="SUPFAM" id="SSF57756">
    <property type="entry name" value="Retrovirus zinc finger-like domains"/>
    <property type="match status" value="1"/>
</dbReference>
<dbReference type="Pfam" id="PF00098">
    <property type="entry name" value="zf-CCHC"/>
    <property type="match status" value="1"/>
</dbReference>
<feature type="compositionally biased region" description="Polar residues" evidence="2">
    <location>
        <begin position="51"/>
        <end position="65"/>
    </location>
</feature>
<feature type="region of interest" description="Disordered" evidence="2">
    <location>
        <begin position="28"/>
        <end position="65"/>
    </location>
</feature>
<proteinExistence type="predicted"/>
<feature type="domain" description="CCHC-type" evidence="3">
    <location>
        <begin position="10"/>
        <end position="23"/>
    </location>
</feature>
<evidence type="ECO:0000313" key="5">
    <source>
        <dbReference type="Proteomes" id="UP000265000"/>
    </source>
</evidence>
<dbReference type="AlphaFoldDB" id="A0A3Q2NRX5"/>
<dbReference type="GO" id="GO:0008270">
    <property type="term" value="F:zinc ion binding"/>
    <property type="evidence" value="ECO:0007669"/>
    <property type="project" value="UniProtKB-KW"/>
</dbReference>
<evidence type="ECO:0000259" key="3">
    <source>
        <dbReference type="PROSITE" id="PS50158"/>
    </source>
</evidence>
<dbReference type="GO" id="GO:0003676">
    <property type="term" value="F:nucleic acid binding"/>
    <property type="evidence" value="ECO:0007669"/>
    <property type="project" value="InterPro"/>
</dbReference>
<evidence type="ECO:0000313" key="4">
    <source>
        <dbReference type="Ensembl" id="ENSFHEP00000001899.1"/>
    </source>
</evidence>
<reference evidence="4" key="1">
    <citation type="submission" date="2025-08" db="UniProtKB">
        <authorList>
            <consortium name="Ensembl"/>
        </authorList>
    </citation>
    <scope>IDENTIFICATION</scope>
</reference>
<dbReference type="PROSITE" id="PS50158">
    <property type="entry name" value="ZF_CCHC"/>
    <property type="match status" value="1"/>
</dbReference>
<keyword evidence="1" id="KW-0862">Zinc</keyword>
<dbReference type="SMART" id="SM00343">
    <property type="entry name" value="ZnF_C2HC"/>
    <property type="match status" value="1"/>
</dbReference>
<evidence type="ECO:0000256" key="2">
    <source>
        <dbReference type="SAM" id="MobiDB-lite"/>
    </source>
</evidence>
<keyword evidence="1" id="KW-0863">Zinc-finger</keyword>
<dbReference type="InterPro" id="IPR001878">
    <property type="entry name" value="Znf_CCHC"/>
</dbReference>
<dbReference type="InterPro" id="IPR036875">
    <property type="entry name" value="Znf_CCHC_sf"/>
</dbReference>
<keyword evidence="1" id="KW-0479">Metal-binding</keyword>
<name>A0A3Q2NRX5_FUNHE</name>